<evidence type="ECO:0000313" key="2">
    <source>
        <dbReference type="Proteomes" id="UP001596383"/>
    </source>
</evidence>
<protein>
    <submittedName>
        <fullName evidence="1">Uncharacterized protein</fullName>
    </submittedName>
</protein>
<organism evidence="1 2">
    <name type="scientific">Natrinema soli</name>
    <dbReference type="NCBI Taxonomy" id="1930624"/>
    <lineage>
        <taxon>Archaea</taxon>
        <taxon>Methanobacteriati</taxon>
        <taxon>Methanobacteriota</taxon>
        <taxon>Stenosarchaea group</taxon>
        <taxon>Halobacteria</taxon>
        <taxon>Halobacteriales</taxon>
        <taxon>Natrialbaceae</taxon>
        <taxon>Natrinema</taxon>
    </lineage>
</organism>
<proteinExistence type="predicted"/>
<dbReference type="Proteomes" id="UP001596383">
    <property type="component" value="Unassembled WGS sequence"/>
</dbReference>
<accession>A0ABD5SH05</accession>
<dbReference type="AlphaFoldDB" id="A0ABD5SH05"/>
<comment type="caution">
    <text evidence="1">The sequence shown here is derived from an EMBL/GenBank/DDBJ whole genome shotgun (WGS) entry which is preliminary data.</text>
</comment>
<gene>
    <name evidence="1" type="ORF">ACFQE6_05820</name>
</gene>
<dbReference type="RefSeq" id="WP_273737623.1">
    <property type="nucleotide sequence ID" value="NZ_JAQIVI010000091.1"/>
</dbReference>
<sequence length="64" mass="7208">MPEIPDTDDLELLDTTEGIEFYKDGENVVISSESIRAGEDGVRITYDSLVNAVVELRDQYREGE</sequence>
<reference evidence="1 2" key="1">
    <citation type="journal article" date="2019" name="Int. J. Syst. Evol. Microbiol.">
        <title>The Global Catalogue of Microorganisms (GCM) 10K type strain sequencing project: providing services to taxonomists for standard genome sequencing and annotation.</title>
        <authorList>
            <consortium name="The Broad Institute Genomics Platform"/>
            <consortium name="The Broad Institute Genome Sequencing Center for Infectious Disease"/>
            <person name="Wu L."/>
            <person name="Ma J."/>
        </authorList>
    </citation>
    <scope>NUCLEOTIDE SEQUENCE [LARGE SCALE GENOMIC DNA]</scope>
    <source>
        <strain evidence="1 2">LMG 29247</strain>
    </source>
</reference>
<dbReference type="EMBL" id="JBHSWV010000091">
    <property type="protein sequence ID" value="MFC6764565.1"/>
    <property type="molecule type" value="Genomic_DNA"/>
</dbReference>
<name>A0ABD5SH05_9EURY</name>
<keyword evidence="2" id="KW-1185">Reference proteome</keyword>
<evidence type="ECO:0000313" key="1">
    <source>
        <dbReference type="EMBL" id="MFC6764565.1"/>
    </source>
</evidence>